<evidence type="ECO:0000256" key="4">
    <source>
        <dbReference type="ARBA" id="ARBA00022475"/>
    </source>
</evidence>
<feature type="transmembrane region" description="Helical" evidence="8">
    <location>
        <begin position="99"/>
        <end position="115"/>
    </location>
</feature>
<evidence type="ECO:0000313" key="10">
    <source>
        <dbReference type="Proteomes" id="UP000016543"/>
    </source>
</evidence>
<comment type="similarity">
    <text evidence="2 8">Belongs to the 4-toluene sulfonate uptake permease (TSUP) (TC 2.A.102) family.</text>
</comment>
<dbReference type="RefSeq" id="WP_006954412.1">
    <property type="nucleotide sequence ID" value="NZ_CH672403.1"/>
</dbReference>
<feature type="transmembrane region" description="Helical" evidence="8">
    <location>
        <begin position="127"/>
        <end position="152"/>
    </location>
</feature>
<protein>
    <recommendedName>
        <fullName evidence="8">Probable membrane transporter protein</fullName>
    </recommendedName>
</protein>
<dbReference type="PANTHER" id="PTHR30269:SF37">
    <property type="entry name" value="MEMBRANE TRANSPORTER PROTEIN"/>
    <property type="match status" value="1"/>
</dbReference>
<evidence type="ECO:0000256" key="1">
    <source>
        <dbReference type="ARBA" id="ARBA00004651"/>
    </source>
</evidence>
<dbReference type="Pfam" id="PF01925">
    <property type="entry name" value="TauE"/>
    <property type="match status" value="1"/>
</dbReference>
<dbReference type="PANTHER" id="PTHR30269">
    <property type="entry name" value="TRANSMEMBRANE PROTEIN YFCA"/>
    <property type="match status" value="1"/>
</dbReference>
<proteinExistence type="inferred from homology"/>
<keyword evidence="4 8" id="KW-1003">Cell membrane</keyword>
<dbReference type="InterPro" id="IPR002781">
    <property type="entry name" value="TM_pro_TauE-like"/>
</dbReference>
<keyword evidence="5 8" id="KW-0812">Transmembrane</keyword>
<accession>A0ABP2CT18</accession>
<evidence type="ECO:0000256" key="6">
    <source>
        <dbReference type="ARBA" id="ARBA00022989"/>
    </source>
</evidence>
<feature type="transmembrane region" description="Helical" evidence="8">
    <location>
        <begin position="74"/>
        <end position="93"/>
    </location>
</feature>
<sequence length="241" mass="26339">MGVQDIWFSLLVGLSFLTSLLSAVAGAGGGAVLIAVLASVLPAHAIIPVHGFVQMGSNVGRSALTWRHIDWRTVIWFVPFGLVGTLLGSLVLLQLPQHWLQLSIAGFLLFLTWGPQLPKLILGRVGLALGAALCGFISLFVGASGPVVASFVKARFDHRHTVVATFAAIMTMQHAPKAIVFGAQGFVFEQWWLLIMCMIAAGFLGTYMGVRWLKRMTNQHFDQLFKWVITLLALRLLWTAF</sequence>
<reference evidence="9 10" key="1">
    <citation type="submission" date="2006-01" db="EMBL/GenBank/DDBJ databases">
        <authorList>
            <person name="Brettar I."/>
            <person name="Hofle M."/>
            <person name="Ferriera S."/>
            <person name="Johnson J."/>
            <person name="Kravitz S."/>
            <person name="Halpern A."/>
            <person name="Remington K."/>
            <person name="Beeson K."/>
            <person name="Tran B."/>
            <person name="Rogers Y.-H."/>
            <person name="Friedman R."/>
            <person name="Venter J.C."/>
        </authorList>
    </citation>
    <scope>NUCLEOTIDE SEQUENCE [LARGE SCALE GENOMIC DNA]</scope>
    <source>
        <strain evidence="9 10">OS145</strain>
    </source>
</reference>
<organism evidence="9 10">
    <name type="scientific">Idiomarina baltica OS145</name>
    <dbReference type="NCBI Taxonomy" id="314276"/>
    <lineage>
        <taxon>Bacteria</taxon>
        <taxon>Pseudomonadati</taxon>
        <taxon>Pseudomonadota</taxon>
        <taxon>Gammaproteobacteria</taxon>
        <taxon>Alteromonadales</taxon>
        <taxon>Idiomarinaceae</taxon>
        <taxon>Idiomarina</taxon>
    </lineage>
</organism>
<keyword evidence="7 8" id="KW-0472">Membrane</keyword>
<keyword evidence="10" id="KW-1185">Reference proteome</keyword>
<keyword evidence="6 8" id="KW-1133">Transmembrane helix</keyword>
<comment type="subcellular location">
    <subcellularLocation>
        <location evidence="1 8">Cell membrane</location>
        <topology evidence="1 8">Multi-pass membrane protein</topology>
    </subcellularLocation>
</comment>
<dbReference type="EMBL" id="AAMX01000007">
    <property type="protein sequence ID" value="EAQ32243.1"/>
    <property type="molecule type" value="Genomic_DNA"/>
</dbReference>
<gene>
    <name evidence="9" type="ORF">OS145_08427</name>
</gene>
<evidence type="ECO:0000313" key="9">
    <source>
        <dbReference type="EMBL" id="EAQ32243.1"/>
    </source>
</evidence>
<dbReference type="InterPro" id="IPR052017">
    <property type="entry name" value="TSUP"/>
</dbReference>
<evidence type="ECO:0000256" key="2">
    <source>
        <dbReference type="ARBA" id="ARBA00009142"/>
    </source>
</evidence>
<feature type="transmembrane region" description="Helical" evidence="8">
    <location>
        <begin position="32"/>
        <end position="53"/>
    </location>
</feature>
<feature type="transmembrane region" description="Helical" evidence="8">
    <location>
        <begin position="191"/>
        <end position="212"/>
    </location>
</feature>
<evidence type="ECO:0000256" key="7">
    <source>
        <dbReference type="ARBA" id="ARBA00023136"/>
    </source>
</evidence>
<name>A0ABP2CT18_9GAMM</name>
<dbReference type="Proteomes" id="UP000016543">
    <property type="component" value="Unassembled WGS sequence"/>
</dbReference>
<evidence type="ECO:0000256" key="8">
    <source>
        <dbReference type="RuleBase" id="RU363041"/>
    </source>
</evidence>
<keyword evidence="3" id="KW-0813">Transport</keyword>
<evidence type="ECO:0000256" key="3">
    <source>
        <dbReference type="ARBA" id="ARBA00022448"/>
    </source>
</evidence>
<evidence type="ECO:0000256" key="5">
    <source>
        <dbReference type="ARBA" id="ARBA00022692"/>
    </source>
</evidence>
<comment type="caution">
    <text evidence="9">The sequence shown here is derived from an EMBL/GenBank/DDBJ whole genome shotgun (WGS) entry which is preliminary data.</text>
</comment>